<dbReference type="RefSeq" id="WP_184863389.1">
    <property type="nucleotide sequence ID" value="NZ_JACHLK010000015.1"/>
</dbReference>
<evidence type="ECO:0000313" key="2">
    <source>
        <dbReference type="Proteomes" id="UP000575083"/>
    </source>
</evidence>
<name>A0A7X0UCS4_9BURK</name>
<evidence type="ECO:0000313" key="1">
    <source>
        <dbReference type="EMBL" id="MBB6562920.1"/>
    </source>
</evidence>
<dbReference type="Proteomes" id="UP000575083">
    <property type="component" value="Unassembled WGS sequence"/>
</dbReference>
<keyword evidence="2" id="KW-1185">Reference proteome</keyword>
<dbReference type="AlphaFoldDB" id="A0A7X0UCS4"/>
<dbReference type="EMBL" id="JACHLK010000015">
    <property type="protein sequence ID" value="MBB6562920.1"/>
    <property type="molecule type" value="Genomic_DNA"/>
</dbReference>
<accession>A0A7X0UCS4</accession>
<dbReference type="SUPFAM" id="SSF48452">
    <property type="entry name" value="TPR-like"/>
    <property type="match status" value="1"/>
</dbReference>
<comment type="caution">
    <text evidence="1">The sequence shown here is derived from an EMBL/GenBank/DDBJ whole genome shotgun (WGS) entry which is preliminary data.</text>
</comment>
<sequence>MADLQPAAVPALGADIELMDLLAYVYLQNNRPDKAAVLLAARDVLAPDHPRALLTLALAQVRAAKPARALDTLDRLALLGAMDGAFHLVRAQALQALGRADEAAGAMRAFIALRGAEAAAAPGAASPATRPSA</sequence>
<dbReference type="InterPro" id="IPR011990">
    <property type="entry name" value="TPR-like_helical_dom_sf"/>
</dbReference>
<dbReference type="Gene3D" id="1.25.40.10">
    <property type="entry name" value="Tetratricopeptide repeat domain"/>
    <property type="match status" value="1"/>
</dbReference>
<proteinExistence type="predicted"/>
<organism evidence="1 2">
    <name type="scientific">Acidovorax soli</name>
    <dbReference type="NCBI Taxonomy" id="592050"/>
    <lineage>
        <taxon>Bacteria</taxon>
        <taxon>Pseudomonadati</taxon>
        <taxon>Pseudomonadota</taxon>
        <taxon>Betaproteobacteria</taxon>
        <taxon>Burkholderiales</taxon>
        <taxon>Comamonadaceae</taxon>
        <taxon>Acidovorax</taxon>
    </lineage>
</organism>
<gene>
    <name evidence="1" type="ORF">HNP48_005637</name>
</gene>
<protein>
    <submittedName>
        <fullName evidence="1">Flp pilus assembly protein TadD</fullName>
    </submittedName>
</protein>
<reference evidence="1 2" key="1">
    <citation type="submission" date="2020-08" db="EMBL/GenBank/DDBJ databases">
        <title>Functional genomics of gut bacteria from endangered species of beetles.</title>
        <authorList>
            <person name="Carlos-Shanley C."/>
        </authorList>
    </citation>
    <scope>NUCLEOTIDE SEQUENCE [LARGE SCALE GENOMIC DNA]</scope>
    <source>
        <strain evidence="1 2">S00198</strain>
    </source>
</reference>